<evidence type="ECO:0000313" key="2">
    <source>
        <dbReference type="Proteomes" id="UP000828941"/>
    </source>
</evidence>
<reference evidence="1 2" key="1">
    <citation type="journal article" date="2022" name="DNA Res.">
        <title>Chromosomal-level genome assembly of the orchid tree Bauhinia variegata (Leguminosae; Cercidoideae) supports the allotetraploid origin hypothesis of Bauhinia.</title>
        <authorList>
            <person name="Zhong Y."/>
            <person name="Chen Y."/>
            <person name="Zheng D."/>
            <person name="Pang J."/>
            <person name="Liu Y."/>
            <person name="Luo S."/>
            <person name="Meng S."/>
            <person name="Qian L."/>
            <person name="Wei D."/>
            <person name="Dai S."/>
            <person name="Zhou R."/>
        </authorList>
    </citation>
    <scope>NUCLEOTIDE SEQUENCE [LARGE SCALE GENOMIC DNA]</scope>
    <source>
        <strain evidence="1">BV-YZ2020</strain>
    </source>
</reference>
<name>A0ACB9MKS4_BAUVA</name>
<evidence type="ECO:0000313" key="1">
    <source>
        <dbReference type="EMBL" id="KAI4324079.1"/>
    </source>
</evidence>
<protein>
    <submittedName>
        <fullName evidence="1">Uncharacterized protein</fullName>
    </submittedName>
</protein>
<dbReference type="EMBL" id="CM039434">
    <property type="protein sequence ID" value="KAI4324079.1"/>
    <property type="molecule type" value="Genomic_DNA"/>
</dbReference>
<organism evidence="1 2">
    <name type="scientific">Bauhinia variegata</name>
    <name type="common">Purple orchid tree</name>
    <name type="synonym">Phanera variegata</name>
    <dbReference type="NCBI Taxonomy" id="167791"/>
    <lineage>
        <taxon>Eukaryota</taxon>
        <taxon>Viridiplantae</taxon>
        <taxon>Streptophyta</taxon>
        <taxon>Embryophyta</taxon>
        <taxon>Tracheophyta</taxon>
        <taxon>Spermatophyta</taxon>
        <taxon>Magnoliopsida</taxon>
        <taxon>eudicotyledons</taxon>
        <taxon>Gunneridae</taxon>
        <taxon>Pentapetalae</taxon>
        <taxon>rosids</taxon>
        <taxon>fabids</taxon>
        <taxon>Fabales</taxon>
        <taxon>Fabaceae</taxon>
        <taxon>Cercidoideae</taxon>
        <taxon>Cercideae</taxon>
        <taxon>Bauhiniinae</taxon>
        <taxon>Bauhinia</taxon>
    </lineage>
</organism>
<comment type="caution">
    <text evidence="1">The sequence shown here is derived from an EMBL/GenBank/DDBJ whole genome shotgun (WGS) entry which is preliminary data.</text>
</comment>
<gene>
    <name evidence="1" type="ORF">L6164_023643</name>
</gene>
<proteinExistence type="predicted"/>
<keyword evidence="2" id="KW-1185">Reference proteome</keyword>
<accession>A0ACB9MKS4</accession>
<sequence length="116" mass="13578">MAFTADASSSSCPSDSTPQWDYQIVECKKILGHETIPIFYGVDPSDVRNQRKSFAEAFRKHEEKFGADKEKVWRWRDSLREVASVSGWHSKEWVEAELIECIVKDLVYEQDFEDWN</sequence>
<dbReference type="Proteomes" id="UP000828941">
    <property type="component" value="Chromosome 9"/>
</dbReference>